<dbReference type="RefSeq" id="WP_129223624.1">
    <property type="nucleotide sequence ID" value="NZ_QYBB01000002.1"/>
</dbReference>
<gene>
    <name evidence="1" type="ORF">D3273_03775</name>
</gene>
<evidence type="ECO:0000313" key="2">
    <source>
        <dbReference type="Proteomes" id="UP000290759"/>
    </source>
</evidence>
<dbReference type="Proteomes" id="UP000290759">
    <property type="component" value="Unassembled WGS sequence"/>
</dbReference>
<dbReference type="AlphaFoldDB" id="A0A4Q2UE47"/>
<evidence type="ECO:0000313" key="1">
    <source>
        <dbReference type="EMBL" id="RYC33591.1"/>
    </source>
</evidence>
<dbReference type="EMBL" id="QYBB01000002">
    <property type="protein sequence ID" value="RYC33591.1"/>
    <property type="molecule type" value="Genomic_DNA"/>
</dbReference>
<reference evidence="1 2" key="2">
    <citation type="submission" date="2019-02" db="EMBL/GenBank/DDBJ databases">
        <title>'Lichenibacterium ramalinii' gen. nov. sp. nov., 'Lichenibacterium minor' gen. nov. sp. nov.</title>
        <authorList>
            <person name="Pankratov T."/>
        </authorList>
    </citation>
    <scope>NUCLEOTIDE SEQUENCE [LARGE SCALE GENOMIC DNA]</scope>
    <source>
        <strain evidence="1 2">RmlP026</strain>
    </source>
</reference>
<keyword evidence="2" id="KW-1185">Reference proteome</keyword>
<proteinExistence type="predicted"/>
<organism evidence="1 2">
    <name type="scientific">Lichenibacterium minor</name>
    <dbReference type="NCBI Taxonomy" id="2316528"/>
    <lineage>
        <taxon>Bacteria</taxon>
        <taxon>Pseudomonadati</taxon>
        <taxon>Pseudomonadota</taxon>
        <taxon>Alphaproteobacteria</taxon>
        <taxon>Hyphomicrobiales</taxon>
        <taxon>Lichenihabitantaceae</taxon>
        <taxon>Lichenibacterium</taxon>
    </lineage>
</organism>
<protein>
    <submittedName>
        <fullName evidence="1">Uncharacterized protein</fullName>
    </submittedName>
</protein>
<accession>A0A4Q2UE47</accession>
<name>A0A4Q2UE47_9HYPH</name>
<dbReference type="OrthoDB" id="8447268at2"/>
<reference evidence="1 2" key="1">
    <citation type="submission" date="2018-12" db="EMBL/GenBank/DDBJ databases">
        <authorList>
            <person name="Grouzdev D.S."/>
            <person name="Krutkina M.S."/>
        </authorList>
    </citation>
    <scope>NUCLEOTIDE SEQUENCE [LARGE SCALE GENOMIC DNA]</scope>
    <source>
        <strain evidence="1 2">RmlP026</strain>
    </source>
</reference>
<sequence>MDRQHVRAVYRWTDGEDTTITFDLALSGDRVVDRATFFGFTGQMPSSFYPFVLLADGRIDFGSDYADEEVRFISTDIRDRPVRLGELMTTREKGDDGRFTGWTYRCIRLDPV</sequence>
<comment type="caution">
    <text evidence="1">The sequence shown here is derived from an EMBL/GenBank/DDBJ whole genome shotgun (WGS) entry which is preliminary data.</text>
</comment>